<evidence type="ECO:0000313" key="3">
    <source>
        <dbReference type="EMBL" id="WYJ93515.1"/>
    </source>
</evidence>
<dbReference type="SUPFAM" id="SSF55729">
    <property type="entry name" value="Acyl-CoA N-acyltransferases (Nat)"/>
    <property type="match status" value="1"/>
</dbReference>
<reference evidence="3" key="2">
    <citation type="submission" date="2017-05" db="EMBL/GenBank/DDBJ databases">
        <authorList>
            <consortium name="The Broad Institute Genomics Platform"/>
            <consortium name="The Broad Institute Genomic Center for Infectious Diseases"/>
            <person name="Earl A."/>
            <person name="Manson A."/>
            <person name="Schwartman J."/>
            <person name="Gilmore M."/>
            <person name="Abouelleil A."/>
            <person name="Cao P."/>
            <person name="Chapman S."/>
            <person name="Cusick C."/>
            <person name="Shea T."/>
            <person name="Young S."/>
            <person name="Neafsey D."/>
            <person name="Nusbaum C."/>
            <person name="Birren B."/>
        </authorList>
    </citation>
    <scope>NUCLEOTIDE SEQUENCE</scope>
    <source>
        <strain evidence="3">9D6_DIV0238</strain>
    </source>
</reference>
<reference evidence="2" key="1">
    <citation type="submission" date="2017-05" db="EMBL/GenBank/DDBJ databases">
        <title>The Genome Sequence of Enterococcus sp. 9D6_DIV0238.</title>
        <authorList>
            <consortium name="The Broad Institute Genomics Platform"/>
            <consortium name="The Broad Institute Genomic Center for Infectious Diseases"/>
            <person name="Earl A."/>
            <person name="Manson A."/>
            <person name="Schwartman J."/>
            <person name="Gilmore M."/>
            <person name="Abouelleil A."/>
            <person name="Cao P."/>
            <person name="Chapman S."/>
            <person name="Cusick C."/>
            <person name="Shea T."/>
            <person name="Young S."/>
            <person name="Neafsey D."/>
            <person name="Nusbaum C."/>
            <person name="Birren B."/>
        </authorList>
    </citation>
    <scope>NUCLEOTIDE SEQUENCE [LARGE SCALE GENOMIC DNA]</scope>
    <source>
        <strain evidence="2">9D6_DIV0238</strain>
    </source>
</reference>
<dbReference type="PROSITE" id="PS51186">
    <property type="entry name" value="GNAT"/>
    <property type="match status" value="1"/>
</dbReference>
<dbReference type="AlphaFoldDB" id="A0A200J804"/>
<evidence type="ECO:0000313" key="4">
    <source>
        <dbReference type="Proteomes" id="UP000196151"/>
    </source>
</evidence>
<dbReference type="Proteomes" id="UP000196151">
    <property type="component" value="Chromosome"/>
</dbReference>
<feature type="domain" description="N-acetyltransferase" evidence="1">
    <location>
        <begin position="13"/>
        <end position="162"/>
    </location>
</feature>
<dbReference type="InterPro" id="IPR016181">
    <property type="entry name" value="Acyl_CoA_acyltransferase"/>
</dbReference>
<dbReference type="Gene3D" id="3.40.630.30">
    <property type="match status" value="1"/>
</dbReference>
<dbReference type="InterPro" id="IPR000182">
    <property type="entry name" value="GNAT_dom"/>
</dbReference>
<gene>
    <name evidence="3" type="ORF">A5889_001014</name>
    <name evidence="2" type="ORF">A5889_002065</name>
</gene>
<dbReference type="InterPro" id="IPR051531">
    <property type="entry name" value="N-acetyltransferase"/>
</dbReference>
<protein>
    <recommendedName>
        <fullName evidence="1">N-acetyltransferase domain-containing protein</fullName>
    </recommendedName>
</protein>
<proteinExistence type="predicted"/>
<reference evidence="3" key="3">
    <citation type="submission" date="2024-03" db="EMBL/GenBank/DDBJ databases">
        <title>The Genome Sequence of Enterococcus sp. DIV0238c.</title>
        <authorList>
            <consortium name="The Broad Institute Genomics Platform"/>
            <consortium name="The Broad Institute Microbial Omics Core"/>
            <consortium name="The Broad Institute Genomic Center for Infectious Diseases"/>
            <person name="Earl A."/>
            <person name="Manson A."/>
            <person name="Gilmore M."/>
            <person name="Schwartman J."/>
            <person name="Shea T."/>
            <person name="Abouelleil A."/>
            <person name="Cao P."/>
            <person name="Chapman S."/>
            <person name="Cusick C."/>
            <person name="Young S."/>
            <person name="Neafsey D."/>
            <person name="Nusbaum C."/>
            <person name="Birren B."/>
        </authorList>
    </citation>
    <scope>NUCLEOTIDE SEQUENCE</scope>
    <source>
        <strain evidence="3">9D6_DIV0238</strain>
    </source>
</reference>
<sequence length="162" mass="18952">MEKDLTLSFYETSDLQLYKQLCQDIRVMRYITEKAETDNEAAENFQKILDYNAAHSDHTGYYKVYDRSTYIGFAKLSWDKEKKIEIGYMLLPEYWGMGYAHQIITDLLTKITHSDRLSKATVYAIIDPNNGASKHLLQKHHFDSVWLGIEEGLPSEHLIWKP</sequence>
<accession>A0A200J804</accession>
<dbReference type="EMBL" id="CP147246">
    <property type="protein sequence ID" value="WYJ93515.1"/>
    <property type="molecule type" value="Genomic_DNA"/>
</dbReference>
<dbReference type="PANTHER" id="PTHR43792">
    <property type="entry name" value="GNAT FAMILY, PUTATIVE (AFU_ORTHOLOGUE AFUA_3G00765)-RELATED-RELATED"/>
    <property type="match status" value="1"/>
</dbReference>
<dbReference type="OrthoDB" id="9798081at2"/>
<dbReference type="PANTHER" id="PTHR43792:SF1">
    <property type="entry name" value="N-ACETYLTRANSFERASE DOMAIN-CONTAINING PROTEIN"/>
    <property type="match status" value="1"/>
</dbReference>
<organism evidence="2">
    <name type="scientific">Candidatus Enterococcus dunnyi</name>
    <dbReference type="NCBI Taxonomy" id="1834192"/>
    <lineage>
        <taxon>Bacteria</taxon>
        <taxon>Bacillati</taxon>
        <taxon>Bacillota</taxon>
        <taxon>Bacilli</taxon>
        <taxon>Lactobacillales</taxon>
        <taxon>Enterococcaceae</taxon>
        <taxon>Enterococcus</taxon>
    </lineage>
</organism>
<dbReference type="RefSeq" id="WP_087641150.1">
    <property type="nucleotide sequence ID" value="NZ_CP147246.1"/>
</dbReference>
<dbReference type="Pfam" id="PF13302">
    <property type="entry name" value="Acetyltransf_3"/>
    <property type="match status" value="1"/>
</dbReference>
<dbReference type="GO" id="GO:0016747">
    <property type="term" value="F:acyltransferase activity, transferring groups other than amino-acyl groups"/>
    <property type="evidence" value="ECO:0007669"/>
    <property type="project" value="InterPro"/>
</dbReference>
<keyword evidence="4" id="KW-1185">Reference proteome</keyword>
<evidence type="ECO:0000313" key="2">
    <source>
        <dbReference type="EMBL" id="OUZ33353.1"/>
    </source>
</evidence>
<name>A0A200J804_9ENTE</name>
<dbReference type="EMBL" id="NIBQ01000002">
    <property type="protein sequence ID" value="OUZ33353.1"/>
    <property type="molecule type" value="Genomic_DNA"/>
</dbReference>
<evidence type="ECO:0000259" key="1">
    <source>
        <dbReference type="PROSITE" id="PS51186"/>
    </source>
</evidence>